<evidence type="ECO:0000313" key="2">
    <source>
        <dbReference type="EMBL" id="SLN33294.1"/>
    </source>
</evidence>
<dbReference type="InterPro" id="IPR011009">
    <property type="entry name" value="Kinase-like_dom_sf"/>
</dbReference>
<name>A0A1Y5S7H8_9RHOB</name>
<dbReference type="AlphaFoldDB" id="A0A1Y5S7H8"/>
<dbReference type="Proteomes" id="UP000193623">
    <property type="component" value="Unassembled WGS sequence"/>
</dbReference>
<dbReference type="GO" id="GO:0016740">
    <property type="term" value="F:transferase activity"/>
    <property type="evidence" value="ECO:0007669"/>
    <property type="project" value="UniProtKB-KW"/>
</dbReference>
<evidence type="ECO:0000313" key="3">
    <source>
        <dbReference type="Proteomes" id="UP000193623"/>
    </source>
</evidence>
<dbReference type="Gene3D" id="3.90.1200.10">
    <property type="match status" value="1"/>
</dbReference>
<dbReference type="InterPro" id="IPR002575">
    <property type="entry name" value="Aminoglycoside_PTrfase"/>
</dbReference>
<gene>
    <name evidence="2" type="ORF">PSJ8397_01598</name>
</gene>
<dbReference type="Gene3D" id="3.30.200.20">
    <property type="entry name" value="Phosphorylase Kinase, domain 1"/>
    <property type="match status" value="1"/>
</dbReference>
<dbReference type="SUPFAM" id="SSF56112">
    <property type="entry name" value="Protein kinase-like (PK-like)"/>
    <property type="match status" value="1"/>
</dbReference>
<dbReference type="RefSeq" id="WP_085864024.1">
    <property type="nucleotide sequence ID" value="NZ_FWFT01000002.1"/>
</dbReference>
<proteinExistence type="predicted"/>
<dbReference type="Pfam" id="PF01636">
    <property type="entry name" value="APH"/>
    <property type="match status" value="1"/>
</dbReference>
<organism evidence="2 3">
    <name type="scientific">Pseudooctadecabacter jejudonensis</name>
    <dbReference type="NCBI Taxonomy" id="1391910"/>
    <lineage>
        <taxon>Bacteria</taxon>
        <taxon>Pseudomonadati</taxon>
        <taxon>Pseudomonadota</taxon>
        <taxon>Alphaproteobacteria</taxon>
        <taxon>Rhodobacterales</taxon>
        <taxon>Paracoccaceae</taxon>
        <taxon>Pseudooctadecabacter</taxon>
    </lineage>
</organism>
<sequence>MRDAEIADWLAASDWSDWKRTVLAGDASARRYERLSKQGETAILMNAPPLQCGSQKPFVAIAEHLRSLGLAAPHILAFDEALGLMILSDLGTSDVAQHLRIRPQDEALIYEAATDVLAHLSASPAPTGLMIMTPQVGADMLDPAFDWACVDQSTDLKSDIKAQMADVLMQVSPDPKTLSLRDFHAENLIWRADKSHPDRIGLLDFQDAFVTHPAYDLASLIRDARRDVSPDLLPRLVARLAKDVDEDTMTAAFHTMAVQRNLRILGIFHKLAKQQGKPRYLDLLPRVKHHLWTDLQVNHLADLRPLARRAFGLNDG</sequence>
<feature type="domain" description="Aminoglycoside phosphotransferase" evidence="1">
    <location>
        <begin position="21"/>
        <end position="241"/>
    </location>
</feature>
<evidence type="ECO:0000259" key="1">
    <source>
        <dbReference type="Pfam" id="PF01636"/>
    </source>
</evidence>
<accession>A0A1Y5S7H8</accession>
<keyword evidence="2" id="KW-0808">Transferase</keyword>
<dbReference type="OrthoDB" id="9809275at2"/>
<reference evidence="2 3" key="1">
    <citation type="submission" date="2017-03" db="EMBL/GenBank/DDBJ databases">
        <authorList>
            <person name="Afonso C.L."/>
            <person name="Miller P.J."/>
            <person name="Scott M.A."/>
            <person name="Spackman E."/>
            <person name="Goraichik I."/>
            <person name="Dimitrov K.M."/>
            <person name="Suarez D.L."/>
            <person name="Swayne D.E."/>
        </authorList>
    </citation>
    <scope>NUCLEOTIDE SEQUENCE [LARGE SCALE GENOMIC DNA]</scope>
    <source>
        <strain evidence="2 3">CECT 8397</strain>
    </source>
</reference>
<protein>
    <submittedName>
        <fullName evidence="2">Phosphotransferase enzyme family protein</fullName>
    </submittedName>
</protein>
<keyword evidence="3" id="KW-1185">Reference proteome</keyword>
<dbReference type="EMBL" id="FWFT01000002">
    <property type="protein sequence ID" value="SLN33294.1"/>
    <property type="molecule type" value="Genomic_DNA"/>
</dbReference>